<name>A0A017RUD8_9CLOT</name>
<evidence type="ECO:0000313" key="2">
    <source>
        <dbReference type="Proteomes" id="UP000019681"/>
    </source>
</evidence>
<sequence>MWVIGLAAAVVVIIIYPCLVAASRADDELEKEFKG</sequence>
<dbReference type="EMBL" id="AZQP01000024">
    <property type="protein sequence ID" value="EYE88297.1"/>
    <property type="molecule type" value="Genomic_DNA"/>
</dbReference>
<accession>A0A017RUD8</accession>
<gene>
    <name evidence="1" type="ORF">Q428_08840</name>
</gene>
<comment type="caution">
    <text evidence="1">The sequence shown here is derived from an EMBL/GenBank/DDBJ whole genome shotgun (WGS) entry which is preliminary data.</text>
</comment>
<dbReference type="STRING" id="1403537.Q428_08840"/>
<evidence type="ECO:0000313" key="1">
    <source>
        <dbReference type="EMBL" id="EYE88297.1"/>
    </source>
</evidence>
<keyword evidence="2" id="KW-1185">Reference proteome</keyword>
<dbReference type="Proteomes" id="UP000019681">
    <property type="component" value="Unassembled WGS sequence"/>
</dbReference>
<organism evidence="1 2">
    <name type="scientific">Fervidicella metallireducens AeB</name>
    <dbReference type="NCBI Taxonomy" id="1403537"/>
    <lineage>
        <taxon>Bacteria</taxon>
        <taxon>Bacillati</taxon>
        <taxon>Bacillota</taxon>
        <taxon>Clostridia</taxon>
        <taxon>Eubacteriales</taxon>
        <taxon>Clostridiaceae</taxon>
        <taxon>Fervidicella</taxon>
    </lineage>
</organism>
<dbReference type="AlphaFoldDB" id="A0A017RUD8"/>
<protein>
    <submittedName>
        <fullName evidence="1">Uncharacterized protein</fullName>
    </submittedName>
</protein>
<proteinExistence type="predicted"/>
<reference evidence="1 2" key="1">
    <citation type="journal article" date="2014" name="Genome Announc.">
        <title>Draft Genome Sequence of Fervidicella metallireducens Strain AeBT, an Iron-Reducing Thermoanaerobe from the Great Artesian Basin.</title>
        <authorList>
            <person name="Patel B.K."/>
        </authorList>
    </citation>
    <scope>NUCLEOTIDE SEQUENCE [LARGE SCALE GENOMIC DNA]</scope>
    <source>
        <strain evidence="1 2">AeB</strain>
    </source>
</reference>